<reference evidence="2 3" key="1">
    <citation type="submission" date="2019-11" db="EMBL/GenBank/DDBJ databases">
        <title>Whole genome sequence of Oryza granulata.</title>
        <authorList>
            <person name="Li W."/>
        </authorList>
    </citation>
    <scope>NUCLEOTIDE SEQUENCE [LARGE SCALE GENOMIC DNA]</scope>
    <source>
        <strain evidence="3">cv. Menghai</strain>
        <tissue evidence="2">Leaf</tissue>
    </source>
</reference>
<accession>A0A6G1CID2</accession>
<evidence type="ECO:0000313" key="2">
    <source>
        <dbReference type="EMBL" id="KAF0899787.1"/>
    </source>
</evidence>
<gene>
    <name evidence="2" type="ORF">E2562_024104</name>
</gene>
<feature type="region of interest" description="Disordered" evidence="1">
    <location>
        <begin position="48"/>
        <end position="67"/>
    </location>
</feature>
<protein>
    <submittedName>
        <fullName evidence="2">Uncharacterized protein</fullName>
    </submittedName>
</protein>
<keyword evidence="3" id="KW-1185">Reference proteome</keyword>
<sequence length="67" mass="7116">MAIQITHSSAARGPLIVGWKLQRSASAARSATQLKVVETINSVLSSLGNRSGPHRSSRSNVEFNNGI</sequence>
<comment type="caution">
    <text evidence="2">The sequence shown here is derived from an EMBL/GenBank/DDBJ whole genome shotgun (WGS) entry which is preliminary data.</text>
</comment>
<evidence type="ECO:0000256" key="1">
    <source>
        <dbReference type="SAM" id="MobiDB-lite"/>
    </source>
</evidence>
<organism evidence="2 3">
    <name type="scientific">Oryza meyeriana var. granulata</name>
    <dbReference type="NCBI Taxonomy" id="110450"/>
    <lineage>
        <taxon>Eukaryota</taxon>
        <taxon>Viridiplantae</taxon>
        <taxon>Streptophyta</taxon>
        <taxon>Embryophyta</taxon>
        <taxon>Tracheophyta</taxon>
        <taxon>Spermatophyta</taxon>
        <taxon>Magnoliopsida</taxon>
        <taxon>Liliopsida</taxon>
        <taxon>Poales</taxon>
        <taxon>Poaceae</taxon>
        <taxon>BOP clade</taxon>
        <taxon>Oryzoideae</taxon>
        <taxon>Oryzeae</taxon>
        <taxon>Oryzinae</taxon>
        <taxon>Oryza</taxon>
        <taxon>Oryza meyeriana</taxon>
    </lineage>
</organism>
<dbReference type="EMBL" id="SPHZ02000009">
    <property type="protein sequence ID" value="KAF0899787.1"/>
    <property type="molecule type" value="Genomic_DNA"/>
</dbReference>
<proteinExistence type="predicted"/>
<dbReference type="Proteomes" id="UP000479710">
    <property type="component" value="Unassembled WGS sequence"/>
</dbReference>
<name>A0A6G1CID2_9ORYZ</name>
<feature type="compositionally biased region" description="Polar residues" evidence="1">
    <location>
        <begin position="58"/>
        <end position="67"/>
    </location>
</feature>
<dbReference type="AlphaFoldDB" id="A0A6G1CID2"/>
<evidence type="ECO:0000313" key="3">
    <source>
        <dbReference type="Proteomes" id="UP000479710"/>
    </source>
</evidence>